<gene>
    <name evidence="1" type="ORF">ASPCAL10280</name>
</gene>
<keyword evidence="2" id="KW-1185">Reference proteome</keyword>
<name>A0A0U5G835_ASPCI</name>
<sequence length="129" mass="13988">MLVGEGLSFFFVRVSLPNASSAPATRSSSFFQAPVIGSPISKLFWEDIQDVSTSKSPVVSISREFAINCRHGPSGRPETKKGPISQFFASPGAGCFASTRIVFLWRPPAIGTILTALYVVRAVETWNLH</sequence>
<dbReference type="Proteomes" id="UP000054771">
    <property type="component" value="Unassembled WGS sequence"/>
</dbReference>
<organism evidence="1 2">
    <name type="scientific">Aspergillus calidoustus</name>
    <dbReference type="NCBI Taxonomy" id="454130"/>
    <lineage>
        <taxon>Eukaryota</taxon>
        <taxon>Fungi</taxon>
        <taxon>Dikarya</taxon>
        <taxon>Ascomycota</taxon>
        <taxon>Pezizomycotina</taxon>
        <taxon>Eurotiomycetes</taxon>
        <taxon>Eurotiomycetidae</taxon>
        <taxon>Eurotiales</taxon>
        <taxon>Aspergillaceae</taxon>
        <taxon>Aspergillus</taxon>
        <taxon>Aspergillus subgen. Nidulantes</taxon>
    </lineage>
</organism>
<dbReference type="EMBL" id="CDMC01000009">
    <property type="protein sequence ID" value="CEL07117.1"/>
    <property type="molecule type" value="Genomic_DNA"/>
</dbReference>
<evidence type="ECO:0000313" key="1">
    <source>
        <dbReference type="EMBL" id="CEL07117.1"/>
    </source>
</evidence>
<evidence type="ECO:0000313" key="2">
    <source>
        <dbReference type="Proteomes" id="UP000054771"/>
    </source>
</evidence>
<accession>A0A0U5G835</accession>
<proteinExistence type="predicted"/>
<protein>
    <submittedName>
        <fullName evidence="1">Uncharacterized protein</fullName>
    </submittedName>
</protein>
<dbReference type="AlphaFoldDB" id="A0A0U5G835"/>
<reference evidence="2" key="1">
    <citation type="journal article" date="2016" name="Genome Announc.">
        <title>Draft genome sequences of fungus Aspergillus calidoustus.</title>
        <authorList>
            <person name="Horn F."/>
            <person name="Linde J."/>
            <person name="Mattern D.J."/>
            <person name="Walther G."/>
            <person name="Guthke R."/>
            <person name="Scherlach K."/>
            <person name="Martin K."/>
            <person name="Brakhage A.A."/>
            <person name="Petzke L."/>
            <person name="Valiante V."/>
        </authorList>
    </citation>
    <scope>NUCLEOTIDE SEQUENCE [LARGE SCALE GENOMIC DNA]</scope>
    <source>
        <strain evidence="2">SF006504</strain>
    </source>
</reference>